<protein>
    <submittedName>
        <fullName evidence="2">Sex combs reduced</fullName>
    </submittedName>
</protein>
<dbReference type="WBParaSite" id="ES5_v2.g19050.t1">
    <property type="protein sequence ID" value="ES5_v2.g19050.t1"/>
    <property type="gene ID" value="ES5_v2.g19050"/>
</dbReference>
<accession>A0AC34FNY2</accession>
<reference evidence="2" key="1">
    <citation type="submission" date="2022-11" db="UniProtKB">
        <authorList>
            <consortium name="WormBaseParasite"/>
        </authorList>
    </citation>
    <scope>IDENTIFICATION</scope>
</reference>
<proteinExistence type="predicted"/>
<sequence length="109" mass="12094">MNTFATKPAHPYSSYYDGGNEYSMYASAGGASGQQQQQQQLRQGPPPELSGYMQAPRSSMNPNAAAFMPRQYDMPNVSRAPQQQQQQSYNPFGYNNAVSFLPSILQSPY</sequence>
<evidence type="ECO:0000313" key="2">
    <source>
        <dbReference type="WBParaSite" id="ES5_v2.g19050.t1"/>
    </source>
</evidence>
<dbReference type="Proteomes" id="UP000887579">
    <property type="component" value="Unplaced"/>
</dbReference>
<evidence type="ECO:0000313" key="1">
    <source>
        <dbReference type="Proteomes" id="UP000887579"/>
    </source>
</evidence>
<name>A0AC34FNY2_9BILA</name>
<organism evidence="1 2">
    <name type="scientific">Panagrolaimus sp. ES5</name>
    <dbReference type="NCBI Taxonomy" id="591445"/>
    <lineage>
        <taxon>Eukaryota</taxon>
        <taxon>Metazoa</taxon>
        <taxon>Ecdysozoa</taxon>
        <taxon>Nematoda</taxon>
        <taxon>Chromadorea</taxon>
        <taxon>Rhabditida</taxon>
        <taxon>Tylenchina</taxon>
        <taxon>Panagrolaimomorpha</taxon>
        <taxon>Panagrolaimoidea</taxon>
        <taxon>Panagrolaimidae</taxon>
        <taxon>Panagrolaimus</taxon>
    </lineage>
</organism>